<organism evidence="2 3">
    <name type="scientific">Pontiella agarivorans</name>
    <dbReference type="NCBI Taxonomy" id="3038953"/>
    <lineage>
        <taxon>Bacteria</taxon>
        <taxon>Pseudomonadati</taxon>
        <taxon>Kiritimatiellota</taxon>
        <taxon>Kiritimatiellia</taxon>
        <taxon>Kiritimatiellales</taxon>
        <taxon>Pontiellaceae</taxon>
        <taxon>Pontiella</taxon>
    </lineage>
</organism>
<keyword evidence="3" id="KW-1185">Reference proteome</keyword>
<feature type="transmembrane region" description="Helical" evidence="1">
    <location>
        <begin position="933"/>
        <end position="954"/>
    </location>
</feature>
<dbReference type="InterPro" id="IPR001036">
    <property type="entry name" value="Acrflvin-R"/>
</dbReference>
<name>A0ABU5N177_9BACT</name>
<dbReference type="Gene3D" id="1.20.1640.10">
    <property type="entry name" value="Multidrug efflux transporter AcrB transmembrane domain"/>
    <property type="match status" value="2"/>
</dbReference>
<dbReference type="PRINTS" id="PR00702">
    <property type="entry name" value="ACRIFLAVINRP"/>
</dbReference>
<feature type="transmembrane region" description="Helical" evidence="1">
    <location>
        <begin position="530"/>
        <end position="550"/>
    </location>
</feature>
<evidence type="ECO:0000313" key="3">
    <source>
        <dbReference type="Proteomes" id="UP001290861"/>
    </source>
</evidence>
<dbReference type="Gene3D" id="3.30.2090.10">
    <property type="entry name" value="Multidrug efflux transporter AcrB TolC docking domain, DN and DC subdomains"/>
    <property type="match status" value="2"/>
</dbReference>
<gene>
    <name evidence="2" type="ORF">P9H32_16100</name>
</gene>
<feature type="transmembrane region" description="Helical" evidence="1">
    <location>
        <begin position="338"/>
        <end position="357"/>
    </location>
</feature>
<dbReference type="SUPFAM" id="SSF82866">
    <property type="entry name" value="Multidrug efflux transporter AcrB transmembrane domain"/>
    <property type="match status" value="2"/>
</dbReference>
<proteinExistence type="predicted"/>
<dbReference type="Pfam" id="PF00873">
    <property type="entry name" value="ACR_tran"/>
    <property type="match status" value="1"/>
</dbReference>
<dbReference type="SUPFAM" id="SSF82693">
    <property type="entry name" value="Multidrug efflux transporter AcrB pore domain, PN1, PN2, PC1 and PC2 subdomains"/>
    <property type="match status" value="3"/>
</dbReference>
<feature type="transmembrane region" description="Helical" evidence="1">
    <location>
        <begin position="435"/>
        <end position="455"/>
    </location>
</feature>
<sequence>MLVKFSLKNSFAVLAGVLALAFLGWAVYPKIPTDILPSFKKPVVATYYSYPGLPTLDMEKSVSARVERVLTMAGKRDTIEARIMPGACIIKVTFQAGADPSAAMNDVVNIEMSDLHHLPPGIEVPFTMSGEPANLPVVLAAIGGEGLTETDLYKIGYYAVRNKMGGIKGVQIPHPFGGKFRQMMIYIDPDKLAAHHLEPLDVVNALEKANLVLGGGTMQLGGLEYQVHPVNTLPGTADIDNVPVAVRDGQTIFIKDIGYAQDDAAIQYNVVRVNGKRSVYCPLLREPGENTVQVVDRIRDGLAEKIPAMKKSGDIPESTEITLVSDQSTYIRQAMAGLQKQIMIGALLVVLIVILFLRRFRPSLAILLMLPLSLLAGILGFYFTGETLNVMTIGGLALAVGTVVDAGIVVVENIIRHRQLGKNPVDAARDGAEEVSMPILAGVVTTLAVFIPALFLTGMIKFMFQPLALAAVLTIAASYVIAMTVCPTFCARFPTRAGKTPNLEHNLEERIGEPKGFYQNILAKSMKVRWLTILVIGGLSAACFLLTPMLGRELFPDVDAGSFEIRMKTAPGTQLGNTEKVVEQVEQLIQSIIPEDEIKSVIANIGMPIGKGAGFSTVLSSNSGADTAFLIVNLTDQGRKTSTMEYVKQLRVALAEQLPKEKFLFVTGGMINAALNEGVATPIDIQVSSGSLEACRVAAEKVERAVKTVPGAVDVQIAQSLDYPQLDIKVDRAKAALVGLTQEDVAKNVLTAYGSSVGMAPMIWVDPSTGVDFYIGVQFADNRVESLDELRNIPLRIETPNGPSTVPLSSVAEISRVNIPGEIAHYNMSRINDIYVNVEDRDLGSVVKDIEEVLAGITLDEGVSVDLRGPVQTMRTGAASLGFGLLAAIVLVFLVLMAQFRSFSEPLIIMLAVPLALSGVVIALFVTNTNINIQSLMGALMLVGVVVNNSILLVEFANKQMERGHNAFEAAYEAACVRLRPILMTSLTMVASMLPFAFNFSVGNEAMVPLARAMIGGMIASTILTLFLVPCVYTLAKRHQPKHI</sequence>
<feature type="transmembrane region" description="Helical" evidence="1">
    <location>
        <begin position="907"/>
        <end position="927"/>
    </location>
</feature>
<keyword evidence="1" id="KW-0472">Membrane</keyword>
<evidence type="ECO:0000256" key="1">
    <source>
        <dbReference type="SAM" id="Phobius"/>
    </source>
</evidence>
<dbReference type="RefSeq" id="WP_322609929.1">
    <property type="nucleotide sequence ID" value="NZ_JARVCO010000012.1"/>
</dbReference>
<evidence type="ECO:0000313" key="2">
    <source>
        <dbReference type="EMBL" id="MDZ8120154.1"/>
    </source>
</evidence>
<reference evidence="2 3" key="1">
    <citation type="journal article" date="2024" name="Appl. Environ. Microbiol.">
        <title>Pontiella agarivorans sp. nov., a novel marine anaerobic bacterium capable of degrading macroalgal polysaccharides and fixing nitrogen.</title>
        <authorList>
            <person name="Liu N."/>
            <person name="Kivenson V."/>
            <person name="Peng X."/>
            <person name="Cui Z."/>
            <person name="Lankiewicz T.S."/>
            <person name="Gosselin K.M."/>
            <person name="English C.J."/>
            <person name="Blair E.M."/>
            <person name="O'Malley M.A."/>
            <person name="Valentine D.L."/>
        </authorList>
    </citation>
    <scope>NUCLEOTIDE SEQUENCE [LARGE SCALE GENOMIC DNA]</scope>
    <source>
        <strain evidence="2 3">NLcol2</strain>
    </source>
</reference>
<dbReference type="Proteomes" id="UP001290861">
    <property type="component" value="Unassembled WGS sequence"/>
</dbReference>
<dbReference type="EMBL" id="JARVCO010000012">
    <property type="protein sequence ID" value="MDZ8120154.1"/>
    <property type="molecule type" value="Genomic_DNA"/>
</dbReference>
<keyword evidence="1" id="KW-0812">Transmembrane</keyword>
<accession>A0ABU5N177</accession>
<feature type="transmembrane region" description="Helical" evidence="1">
    <location>
        <begin position="982"/>
        <end position="1002"/>
    </location>
</feature>
<protein>
    <submittedName>
        <fullName evidence="2">Efflux RND transporter permease subunit</fullName>
    </submittedName>
</protein>
<dbReference type="InterPro" id="IPR027463">
    <property type="entry name" value="AcrB_DN_DC_subdom"/>
</dbReference>
<dbReference type="Gene3D" id="3.30.70.1320">
    <property type="entry name" value="Multidrug efflux transporter AcrB pore domain like"/>
    <property type="match status" value="1"/>
</dbReference>
<feature type="transmembrane region" description="Helical" evidence="1">
    <location>
        <begin position="390"/>
        <end position="415"/>
    </location>
</feature>
<feature type="transmembrane region" description="Helical" evidence="1">
    <location>
        <begin position="1014"/>
        <end position="1036"/>
    </location>
</feature>
<feature type="transmembrane region" description="Helical" evidence="1">
    <location>
        <begin position="878"/>
        <end position="900"/>
    </location>
</feature>
<dbReference type="Gene3D" id="3.30.70.1430">
    <property type="entry name" value="Multidrug efflux transporter AcrB pore domain"/>
    <property type="match status" value="2"/>
</dbReference>
<dbReference type="PANTHER" id="PTHR32063:SF8">
    <property type="entry name" value="CATION EFFLUX PROTEIN"/>
    <property type="match status" value="1"/>
</dbReference>
<keyword evidence="1" id="KW-1133">Transmembrane helix</keyword>
<feature type="transmembrane region" description="Helical" evidence="1">
    <location>
        <begin position="467"/>
        <end position="490"/>
    </location>
</feature>
<comment type="caution">
    <text evidence="2">The sequence shown here is derived from an EMBL/GenBank/DDBJ whole genome shotgun (WGS) entry which is preliminary data.</text>
</comment>
<dbReference type="SUPFAM" id="SSF82714">
    <property type="entry name" value="Multidrug efflux transporter AcrB TolC docking domain, DN and DC subdomains"/>
    <property type="match status" value="2"/>
</dbReference>
<feature type="transmembrane region" description="Helical" evidence="1">
    <location>
        <begin position="364"/>
        <end position="384"/>
    </location>
</feature>
<dbReference type="Gene3D" id="3.30.70.1440">
    <property type="entry name" value="Multidrug efflux transporter AcrB pore domain"/>
    <property type="match status" value="1"/>
</dbReference>
<dbReference type="PANTHER" id="PTHR32063">
    <property type="match status" value="1"/>
</dbReference>